<dbReference type="Proteomes" id="UP000237271">
    <property type="component" value="Unassembled WGS sequence"/>
</dbReference>
<dbReference type="GO" id="GO:0004518">
    <property type="term" value="F:nuclease activity"/>
    <property type="evidence" value="ECO:0007669"/>
    <property type="project" value="UniProtKB-KW"/>
</dbReference>
<keyword evidence="6" id="KW-0378">Hydrolase</keyword>
<sequence length="267" mass="30515">MEPNGRIGGKFTASCFHRVPVPAVFSRFLAQGGAQEAVRKLGLVTKDGERFFEAIHKSGNRFLVRNHFRMVQKLLMLSSIGANPSYLTQCVIKGSAHDTTILNWSRRIDQIPKHYYVLADAGYGLSDKALTPFRGVRCHLKEWAQWPSGRPQNAKELFNLRHAKARNVAERVIGMLKRRFKVLRSCMDFELMTIKTVISACVLVHNFIREHDANDVGDDFRRVRHPPQRVHLVSEVVQPIPFDFEKVTTARILEKVISKISMKWIPA</sequence>
<evidence type="ECO:0000259" key="8">
    <source>
        <dbReference type="Pfam" id="PF13359"/>
    </source>
</evidence>
<feature type="domain" description="DDE Tnp4" evidence="8">
    <location>
        <begin position="89"/>
        <end position="206"/>
    </location>
</feature>
<evidence type="ECO:0000256" key="3">
    <source>
        <dbReference type="ARBA" id="ARBA00006958"/>
    </source>
</evidence>
<dbReference type="PANTHER" id="PTHR22930">
    <property type="match status" value="1"/>
</dbReference>
<dbReference type="GO" id="GO:0005634">
    <property type="term" value="C:nucleus"/>
    <property type="evidence" value="ECO:0007669"/>
    <property type="project" value="UniProtKB-SubCell"/>
</dbReference>
<dbReference type="GO" id="GO:0016787">
    <property type="term" value="F:hydrolase activity"/>
    <property type="evidence" value="ECO:0007669"/>
    <property type="project" value="UniProtKB-KW"/>
</dbReference>
<accession>A0A2P4YTP3</accession>
<evidence type="ECO:0000256" key="1">
    <source>
        <dbReference type="ARBA" id="ARBA00001968"/>
    </source>
</evidence>
<dbReference type="InterPro" id="IPR045249">
    <property type="entry name" value="HARBI1-like"/>
</dbReference>
<comment type="subcellular location">
    <subcellularLocation>
        <location evidence="2">Nucleus</location>
    </subcellularLocation>
</comment>
<comment type="caution">
    <text evidence="9">The sequence shown here is derived from an EMBL/GenBank/DDBJ whole genome shotgun (WGS) entry which is preliminary data.</text>
</comment>
<evidence type="ECO:0000256" key="2">
    <source>
        <dbReference type="ARBA" id="ARBA00004123"/>
    </source>
</evidence>
<dbReference type="Pfam" id="PF13359">
    <property type="entry name" value="DDE_Tnp_4"/>
    <property type="match status" value="1"/>
</dbReference>
<evidence type="ECO:0000256" key="4">
    <source>
        <dbReference type="ARBA" id="ARBA00022722"/>
    </source>
</evidence>
<evidence type="ECO:0000256" key="6">
    <source>
        <dbReference type="ARBA" id="ARBA00022801"/>
    </source>
</evidence>
<dbReference type="EMBL" id="NCKW01000152">
    <property type="protein sequence ID" value="POM81159.1"/>
    <property type="molecule type" value="Genomic_DNA"/>
</dbReference>
<keyword evidence="10" id="KW-1185">Reference proteome</keyword>
<dbReference type="InterPro" id="IPR027806">
    <property type="entry name" value="HARBI1_dom"/>
</dbReference>
<keyword evidence="7" id="KW-0539">Nucleus</keyword>
<dbReference type="GO" id="GO:0046872">
    <property type="term" value="F:metal ion binding"/>
    <property type="evidence" value="ECO:0007669"/>
    <property type="project" value="UniProtKB-KW"/>
</dbReference>
<dbReference type="PANTHER" id="PTHR22930:SF85">
    <property type="entry name" value="GH03217P-RELATED"/>
    <property type="match status" value="1"/>
</dbReference>
<protein>
    <submittedName>
        <fullName evidence="9">Transposase</fullName>
    </submittedName>
</protein>
<comment type="cofactor">
    <cofactor evidence="1">
        <name>a divalent metal cation</name>
        <dbReference type="ChEBI" id="CHEBI:60240"/>
    </cofactor>
</comment>
<gene>
    <name evidence="9" type="ORF">PHPALM_909</name>
</gene>
<reference evidence="9 10" key="1">
    <citation type="journal article" date="2017" name="Genome Biol. Evol.">
        <title>Phytophthora megakarya and P. palmivora, closely related causal agents of cacao black pod rot, underwent increases in genome sizes and gene numbers by different mechanisms.</title>
        <authorList>
            <person name="Ali S.S."/>
            <person name="Shao J."/>
            <person name="Lary D.J."/>
            <person name="Kronmiller B."/>
            <person name="Shen D."/>
            <person name="Strem M.D."/>
            <person name="Amoako-Attah I."/>
            <person name="Akrofi A.Y."/>
            <person name="Begoude B.A."/>
            <person name="Ten Hoopen G.M."/>
            <person name="Coulibaly K."/>
            <person name="Kebe B.I."/>
            <person name="Melnick R.L."/>
            <person name="Guiltinan M.J."/>
            <person name="Tyler B.M."/>
            <person name="Meinhardt L.W."/>
            <person name="Bailey B.A."/>
        </authorList>
    </citation>
    <scope>NUCLEOTIDE SEQUENCE [LARGE SCALE GENOMIC DNA]</scope>
    <source>
        <strain evidence="10">sbr112.9</strain>
    </source>
</reference>
<organism evidence="9 10">
    <name type="scientific">Phytophthora palmivora</name>
    <dbReference type="NCBI Taxonomy" id="4796"/>
    <lineage>
        <taxon>Eukaryota</taxon>
        <taxon>Sar</taxon>
        <taxon>Stramenopiles</taxon>
        <taxon>Oomycota</taxon>
        <taxon>Peronosporomycetes</taxon>
        <taxon>Peronosporales</taxon>
        <taxon>Peronosporaceae</taxon>
        <taxon>Phytophthora</taxon>
    </lineage>
</organism>
<evidence type="ECO:0000256" key="5">
    <source>
        <dbReference type="ARBA" id="ARBA00022723"/>
    </source>
</evidence>
<keyword evidence="4" id="KW-0540">Nuclease</keyword>
<proteinExistence type="inferred from homology"/>
<comment type="similarity">
    <text evidence="3">Belongs to the HARBI1 family.</text>
</comment>
<evidence type="ECO:0000256" key="7">
    <source>
        <dbReference type="ARBA" id="ARBA00023242"/>
    </source>
</evidence>
<evidence type="ECO:0000313" key="10">
    <source>
        <dbReference type="Proteomes" id="UP000237271"/>
    </source>
</evidence>
<keyword evidence="5" id="KW-0479">Metal-binding</keyword>
<dbReference type="OrthoDB" id="89014at2759"/>
<dbReference type="AlphaFoldDB" id="A0A2P4YTP3"/>
<evidence type="ECO:0000313" key="9">
    <source>
        <dbReference type="EMBL" id="POM81159.1"/>
    </source>
</evidence>
<name>A0A2P4YTP3_9STRA</name>